<name>A0ABY4ZPV1_9CAUL</name>
<evidence type="ECO:0000256" key="4">
    <source>
        <dbReference type="ARBA" id="ARBA00023004"/>
    </source>
</evidence>
<dbReference type="InterPro" id="IPR023404">
    <property type="entry name" value="rSAM_horseshoe"/>
</dbReference>
<dbReference type="Gene3D" id="3.80.30.20">
    <property type="entry name" value="tm_1862 like domain"/>
    <property type="match status" value="1"/>
</dbReference>
<protein>
    <recommendedName>
        <fullName evidence="8">Radical SAM domain protein</fullName>
    </recommendedName>
</protein>
<evidence type="ECO:0008006" key="8">
    <source>
        <dbReference type="Google" id="ProtNLM"/>
    </source>
</evidence>
<dbReference type="PANTHER" id="PTHR43409">
    <property type="entry name" value="ANAEROBIC MAGNESIUM-PROTOPORPHYRIN IX MONOMETHYL ESTER CYCLASE-RELATED"/>
    <property type="match status" value="1"/>
</dbReference>
<evidence type="ECO:0000313" key="6">
    <source>
        <dbReference type="EMBL" id="USQ94570.1"/>
    </source>
</evidence>
<keyword evidence="3" id="KW-0479">Metal-binding</keyword>
<evidence type="ECO:0000256" key="3">
    <source>
        <dbReference type="ARBA" id="ARBA00022723"/>
    </source>
</evidence>
<dbReference type="PANTHER" id="PTHR43409:SF7">
    <property type="entry name" value="BLL1977 PROTEIN"/>
    <property type="match status" value="1"/>
</dbReference>
<dbReference type="Proteomes" id="UP001057520">
    <property type="component" value="Chromosome"/>
</dbReference>
<dbReference type="InterPro" id="IPR007197">
    <property type="entry name" value="rSAM"/>
</dbReference>
<evidence type="ECO:0000256" key="5">
    <source>
        <dbReference type="ARBA" id="ARBA00023014"/>
    </source>
</evidence>
<keyword evidence="2" id="KW-0949">S-adenosyl-L-methionine</keyword>
<dbReference type="SFLD" id="SFLDS00029">
    <property type="entry name" value="Radical_SAM"/>
    <property type="match status" value="1"/>
</dbReference>
<evidence type="ECO:0000313" key="7">
    <source>
        <dbReference type="Proteomes" id="UP001057520"/>
    </source>
</evidence>
<dbReference type="EMBL" id="CP096040">
    <property type="protein sequence ID" value="USQ94570.1"/>
    <property type="molecule type" value="Genomic_DNA"/>
</dbReference>
<accession>A0ABY4ZPV1</accession>
<keyword evidence="4" id="KW-0408">Iron</keyword>
<dbReference type="SUPFAM" id="SSF102114">
    <property type="entry name" value="Radical SAM enzymes"/>
    <property type="match status" value="1"/>
</dbReference>
<organism evidence="6 7">
    <name type="scientific">Caulobacter segnis</name>
    <dbReference type="NCBI Taxonomy" id="88688"/>
    <lineage>
        <taxon>Bacteria</taxon>
        <taxon>Pseudomonadati</taxon>
        <taxon>Pseudomonadota</taxon>
        <taxon>Alphaproteobacteria</taxon>
        <taxon>Caulobacterales</taxon>
        <taxon>Caulobacteraceae</taxon>
        <taxon>Caulobacter</taxon>
    </lineage>
</organism>
<dbReference type="SFLD" id="SFLDG01082">
    <property type="entry name" value="B12-binding_domain_containing"/>
    <property type="match status" value="1"/>
</dbReference>
<gene>
    <name evidence="6" type="ORF">MZV50_18570</name>
</gene>
<keyword evidence="5" id="KW-0411">Iron-sulfur</keyword>
<dbReference type="InterPro" id="IPR051198">
    <property type="entry name" value="BchE-like"/>
</dbReference>
<comment type="cofactor">
    <cofactor evidence="1">
        <name>[4Fe-4S] cluster</name>
        <dbReference type="ChEBI" id="CHEBI:49883"/>
    </cofactor>
</comment>
<reference evidence="6 7" key="1">
    <citation type="submission" date="2022-04" db="EMBL/GenBank/DDBJ databases">
        <title>Genome sequence of soybean root-associated Caulobacter segnis RL271.</title>
        <authorList>
            <person name="Longley R."/>
            <person name="Bonito G."/>
            <person name="Trigodet F."/>
            <person name="Crosson S."/>
            <person name="Fiebig A."/>
        </authorList>
    </citation>
    <scope>NUCLEOTIDE SEQUENCE [LARGE SCALE GENOMIC DNA]</scope>
    <source>
        <strain evidence="6 7">RL271</strain>
    </source>
</reference>
<evidence type="ECO:0000256" key="2">
    <source>
        <dbReference type="ARBA" id="ARBA00022691"/>
    </source>
</evidence>
<proteinExistence type="predicted"/>
<dbReference type="InterPro" id="IPR058240">
    <property type="entry name" value="rSAM_sf"/>
</dbReference>
<keyword evidence="7" id="KW-1185">Reference proteome</keyword>
<sequence>MTVRPRVLIICAHFHGDRSFKRDLSLLQPQAGLQIGSLIDPERYEIQIYQEMWHGSLTPDRLPPADIVFLSGLAKDFDRQRQLSYVYRRRGAKVIAGGYFCTMFPEFAARFFDAICAGGVDSVRDVMADLEAGALKPIYRSPQTVLSDYRIRYDMLVDNDLHPASHLVEASRGCNFKCDFCVIPAEGARHTKYGVQRVTQAIDDAVAASPFWSLRRWLPTVWFIDNNFGNDLRYLRELCAELAKDRRLKGWGALVTQDILKNRKIIDLMAQSGCAVLFTGLESLDLDFLHRHDKVQNLSKTTNFVDDIAYAQSRGIVVIYGYLFDPRITSVQAMRAQLDTILSHRALLFPSFIAIVSPLVGTKLFWQAASAGQLRPNLRLRDIDGQTVVYRDCQDPDERLTAFLTQLFRRPDTLVNRPRHLLDFLRRAWTLRRASPLAHVVHFRAHFRLFNLAKGRKGGLTLNYMAGEQPLDGHYDHGPPDITPEDRALYFDPILVTDAAGAPASWLEPYQPAPARAPAMAS</sequence>
<evidence type="ECO:0000256" key="1">
    <source>
        <dbReference type="ARBA" id="ARBA00001966"/>
    </source>
</evidence>